<name>A0A8X6URS6_NEPPI</name>
<proteinExistence type="predicted"/>
<dbReference type="EMBL" id="BMAW01034723">
    <property type="protein sequence ID" value="GFU36427.1"/>
    <property type="molecule type" value="Genomic_DNA"/>
</dbReference>
<dbReference type="AlphaFoldDB" id="A0A8X6URS6"/>
<evidence type="ECO:0000313" key="2">
    <source>
        <dbReference type="Proteomes" id="UP000887013"/>
    </source>
</evidence>
<comment type="caution">
    <text evidence="1">The sequence shown here is derived from an EMBL/GenBank/DDBJ whole genome shotgun (WGS) entry which is preliminary data.</text>
</comment>
<dbReference type="Proteomes" id="UP000887013">
    <property type="component" value="Unassembled WGS sequence"/>
</dbReference>
<gene>
    <name evidence="1" type="ORF">NPIL_472211</name>
</gene>
<evidence type="ECO:0000313" key="1">
    <source>
        <dbReference type="EMBL" id="GFU36427.1"/>
    </source>
</evidence>
<sequence length="64" mass="7208">DNFQSSQIPQRLILHYPAAINFPASINRALTILPQQQPHFPGLLIIGRKSQNKVVTTAWDSSRL</sequence>
<reference evidence="1" key="1">
    <citation type="submission" date="2020-08" db="EMBL/GenBank/DDBJ databases">
        <title>Multicomponent nature underlies the extraordinary mechanical properties of spider dragline silk.</title>
        <authorList>
            <person name="Kono N."/>
            <person name="Nakamura H."/>
            <person name="Mori M."/>
            <person name="Yoshida Y."/>
            <person name="Ohtoshi R."/>
            <person name="Malay A.D."/>
            <person name="Moran D.A.P."/>
            <person name="Tomita M."/>
            <person name="Numata K."/>
            <person name="Arakawa K."/>
        </authorList>
    </citation>
    <scope>NUCLEOTIDE SEQUENCE</scope>
</reference>
<keyword evidence="2" id="KW-1185">Reference proteome</keyword>
<feature type="non-terminal residue" evidence="1">
    <location>
        <position position="1"/>
    </location>
</feature>
<protein>
    <submittedName>
        <fullName evidence="1">Uncharacterized protein</fullName>
    </submittedName>
</protein>
<organism evidence="1 2">
    <name type="scientific">Nephila pilipes</name>
    <name type="common">Giant wood spider</name>
    <name type="synonym">Nephila maculata</name>
    <dbReference type="NCBI Taxonomy" id="299642"/>
    <lineage>
        <taxon>Eukaryota</taxon>
        <taxon>Metazoa</taxon>
        <taxon>Ecdysozoa</taxon>
        <taxon>Arthropoda</taxon>
        <taxon>Chelicerata</taxon>
        <taxon>Arachnida</taxon>
        <taxon>Araneae</taxon>
        <taxon>Araneomorphae</taxon>
        <taxon>Entelegynae</taxon>
        <taxon>Araneoidea</taxon>
        <taxon>Nephilidae</taxon>
        <taxon>Nephila</taxon>
    </lineage>
</organism>
<accession>A0A8X6URS6</accession>